<dbReference type="InterPro" id="IPR021560">
    <property type="entry name" value="DUF3021"/>
</dbReference>
<keyword evidence="2" id="KW-0812">Transmembrane</keyword>
<sequence length="184" mass="20408">MAHKLASAPVSESPQKPIKKIGETDRPLTIGAFLRDTVMGAGMGMLIGGVFSLAFSMGFGTSAYYPSSPQFMRRFPNQLSAVAVSFLLWVLMGIMFTWVTYIRFKSDWSVLKRTAIHCLMCYALFTPLAIAAGWFPLNAAWLAIYTAIWFAVYIVLWGIAYLIGKKEILALNSRLNSYSPNTGE</sequence>
<dbReference type="AlphaFoldDB" id="J0X0I5"/>
<comment type="caution">
    <text evidence="3">The sequence shown here is derived from an EMBL/GenBank/DDBJ whole genome shotgun (WGS) entry which is preliminary data.</text>
</comment>
<organism evidence="3 4">
    <name type="scientific">Scardovia wiggsiae F0424</name>
    <dbReference type="NCBI Taxonomy" id="857290"/>
    <lineage>
        <taxon>Bacteria</taxon>
        <taxon>Bacillati</taxon>
        <taxon>Actinomycetota</taxon>
        <taxon>Actinomycetes</taxon>
        <taxon>Bifidobacteriales</taxon>
        <taxon>Bifidobacteriaceae</taxon>
        <taxon>Scardovia</taxon>
    </lineage>
</organism>
<feature type="transmembrane region" description="Helical" evidence="2">
    <location>
        <begin position="79"/>
        <end position="102"/>
    </location>
</feature>
<gene>
    <name evidence="3" type="ORF">HMPREF9156_00138</name>
</gene>
<dbReference type="HOGENOM" id="CLU_103763_0_0_11"/>
<keyword evidence="2" id="KW-1133">Transmembrane helix</keyword>
<feature type="region of interest" description="Disordered" evidence="1">
    <location>
        <begin position="1"/>
        <end position="20"/>
    </location>
</feature>
<dbReference type="EMBL" id="AGZS01000001">
    <property type="protein sequence ID" value="EJD65374.1"/>
    <property type="molecule type" value="Genomic_DNA"/>
</dbReference>
<evidence type="ECO:0000313" key="3">
    <source>
        <dbReference type="EMBL" id="EJD65374.1"/>
    </source>
</evidence>
<feature type="transmembrane region" description="Helical" evidence="2">
    <location>
        <begin position="141"/>
        <end position="164"/>
    </location>
</feature>
<dbReference type="RefSeq" id="WP_007147206.1">
    <property type="nucleotide sequence ID" value="NZ_AKCI01000001.1"/>
</dbReference>
<accession>J0X0I5</accession>
<keyword evidence="2" id="KW-0472">Membrane</keyword>
<dbReference type="Proteomes" id="UP000006415">
    <property type="component" value="Unassembled WGS sequence"/>
</dbReference>
<evidence type="ECO:0008006" key="5">
    <source>
        <dbReference type="Google" id="ProtNLM"/>
    </source>
</evidence>
<dbReference type="STRING" id="857290.HMPREF9156_00138"/>
<keyword evidence="4" id="KW-1185">Reference proteome</keyword>
<evidence type="ECO:0000256" key="2">
    <source>
        <dbReference type="SAM" id="Phobius"/>
    </source>
</evidence>
<name>J0X0I5_9BIFI</name>
<feature type="transmembrane region" description="Helical" evidence="2">
    <location>
        <begin position="38"/>
        <end position="59"/>
    </location>
</feature>
<dbReference type="eggNOG" id="ENOG50330UE">
    <property type="taxonomic scope" value="Bacteria"/>
</dbReference>
<feature type="transmembrane region" description="Helical" evidence="2">
    <location>
        <begin position="114"/>
        <end position="135"/>
    </location>
</feature>
<dbReference type="Pfam" id="PF11457">
    <property type="entry name" value="DUF3021"/>
    <property type="match status" value="1"/>
</dbReference>
<evidence type="ECO:0000313" key="4">
    <source>
        <dbReference type="Proteomes" id="UP000006415"/>
    </source>
</evidence>
<reference evidence="3 4" key="1">
    <citation type="submission" date="2012-01" db="EMBL/GenBank/DDBJ databases">
        <title>The Genome Sequence of Scardovia wiggsiae F0424.</title>
        <authorList>
            <consortium name="The Broad Institute Genome Sequencing Platform"/>
            <person name="Earl A."/>
            <person name="Ward D."/>
            <person name="Feldgarden M."/>
            <person name="Gevers D."/>
            <person name="Izard J."/>
            <person name="Ganesan A."/>
            <person name="Baranova O.V."/>
            <person name="Blanton J.M."/>
            <person name="Tanner A.C."/>
            <person name="Mathney J."/>
            <person name="Dewhirst F.E."/>
            <person name="Young S.K."/>
            <person name="Zeng Q."/>
            <person name="Gargeya S."/>
            <person name="Fitzgerald M."/>
            <person name="Haas B."/>
            <person name="Abouelleil A."/>
            <person name="Alvarado L."/>
            <person name="Arachchi H.M."/>
            <person name="Berlin A."/>
            <person name="Chapman S.B."/>
            <person name="Gearin G."/>
            <person name="Goldberg J."/>
            <person name="Griggs A."/>
            <person name="Gujja S."/>
            <person name="Hansen M."/>
            <person name="Heiman D."/>
            <person name="Howarth C."/>
            <person name="Larimer J."/>
            <person name="Lui A."/>
            <person name="MacDonald P.J.P."/>
            <person name="McCowen C."/>
            <person name="Montmayeur A."/>
            <person name="Murphy C."/>
            <person name="Neiman D."/>
            <person name="Pearson M."/>
            <person name="Priest M."/>
            <person name="Roberts A."/>
            <person name="Saif S."/>
            <person name="Shea T."/>
            <person name="Sisk P."/>
            <person name="Stolte C."/>
            <person name="Sykes S."/>
            <person name="Wortman J."/>
            <person name="Nusbaum C."/>
            <person name="Birren B."/>
        </authorList>
    </citation>
    <scope>NUCLEOTIDE SEQUENCE [LARGE SCALE GENOMIC DNA]</scope>
    <source>
        <strain evidence="3 4">F0424</strain>
    </source>
</reference>
<dbReference type="OrthoDB" id="1698302at2"/>
<evidence type="ECO:0000256" key="1">
    <source>
        <dbReference type="SAM" id="MobiDB-lite"/>
    </source>
</evidence>
<proteinExistence type="predicted"/>
<protein>
    <recommendedName>
        <fullName evidence="5">DUF3021 domain-containing protein</fullName>
    </recommendedName>
</protein>